<proteinExistence type="predicted"/>
<organism evidence="1 2">
    <name type="scientific">Larinioides sclopetarius</name>
    <dbReference type="NCBI Taxonomy" id="280406"/>
    <lineage>
        <taxon>Eukaryota</taxon>
        <taxon>Metazoa</taxon>
        <taxon>Ecdysozoa</taxon>
        <taxon>Arthropoda</taxon>
        <taxon>Chelicerata</taxon>
        <taxon>Arachnida</taxon>
        <taxon>Araneae</taxon>
        <taxon>Araneomorphae</taxon>
        <taxon>Entelegynae</taxon>
        <taxon>Araneoidea</taxon>
        <taxon>Araneidae</taxon>
        <taxon>Larinioides</taxon>
    </lineage>
</organism>
<gene>
    <name evidence="1" type="ORF">LARSCL_LOCUS16909</name>
</gene>
<reference evidence="1 2" key="1">
    <citation type="submission" date="2024-04" db="EMBL/GenBank/DDBJ databases">
        <authorList>
            <person name="Rising A."/>
            <person name="Reimegard J."/>
            <person name="Sonavane S."/>
            <person name="Akerstrom W."/>
            <person name="Nylinder S."/>
            <person name="Hedman E."/>
            <person name="Kallberg Y."/>
        </authorList>
    </citation>
    <scope>NUCLEOTIDE SEQUENCE [LARGE SCALE GENOMIC DNA]</scope>
</reference>
<dbReference type="EMBL" id="CAXIEN010000276">
    <property type="protein sequence ID" value="CAL1291135.1"/>
    <property type="molecule type" value="Genomic_DNA"/>
</dbReference>
<evidence type="ECO:0000313" key="2">
    <source>
        <dbReference type="Proteomes" id="UP001497382"/>
    </source>
</evidence>
<comment type="caution">
    <text evidence="1">The sequence shown here is derived from an EMBL/GenBank/DDBJ whole genome shotgun (WGS) entry which is preliminary data.</text>
</comment>
<sequence length="114" mass="13280">MRNEFFNLIKEMLVLPYPFREEEPSLFPSGVEEKRCHKHTCWRVGSQKRHQNPDIGDFSLDQSSAMCFMGMALYGVVRRAACALKQRAQMSLLSLWTHWNEKKVAVTSDCAQWI</sequence>
<evidence type="ECO:0000313" key="1">
    <source>
        <dbReference type="EMBL" id="CAL1291135.1"/>
    </source>
</evidence>
<dbReference type="Proteomes" id="UP001497382">
    <property type="component" value="Unassembled WGS sequence"/>
</dbReference>
<dbReference type="AlphaFoldDB" id="A0AAV2B656"/>
<accession>A0AAV2B656</accession>
<keyword evidence="2" id="KW-1185">Reference proteome</keyword>
<name>A0AAV2B656_9ARAC</name>
<protein>
    <submittedName>
        <fullName evidence="1">Uncharacterized protein</fullName>
    </submittedName>
</protein>